<gene>
    <name evidence="1" type="ORF">FF100_29330</name>
</gene>
<sequence length="128" mass="14076">MSAGGKGDAVARVKGDREPVICGVCRRRANTGFGWAGKQGRPVLWLCDSPDCGRVARSVYEMPTIELDEYERRARDAAGERAGAFLDAIGKTDLATLTPEEWATFLQQVVVGFEDELRRMLLARTAPF</sequence>
<organism evidence="1 2">
    <name type="scientific">Methylobacterium terricola</name>
    <dbReference type="NCBI Taxonomy" id="2583531"/>
    <lineage>
        <taxon>Bacteria</taxon>
        <taxon>Pseudomonadati</taxon>
        <taxon>Pseudomonadota</taxon>
        <taxon>Alphaproteobacteria</taxon>
        <taxon>Hyphomicrobiales</taxon>
        <taxon>Methylobacteriaceae</taxon>
        <taxon>Methylobacterium</taxon>
    </lineage>
</organism>
<dbReference type="OrthoDB" id="8449609at2"/>
<evidence type="ECO:0000313" key="2">
    <source>
        <dbReference type="Proteomes" id="UP000305267"/>
    </source>
</evidence>
<dbReference type="EMBL" id="VDDA01000023">
    <property type="protein sequence ID" value="TNC08443.1"/>
    <property type="molecule type" value="Genomic_DNA"/>
</dbReference>
<dbReference type="Proteomes" id="UP000305267">
    <property type="component" value="Unassembled WGS sequence"/>
</dbReference>
<name>A0A5C4L8E2_9HYPH</name>
<dbReference type="Pfam" id="PF20121">
    <property type="entry name" value="DUF6511"/>
    <property type="match status" value="1"/>
</dbReference>
<accession>A0A5C4L8E2</accession>
<reference evidence="1 2" key="1">
    <citation type="submission" date="2019-06" db="EMBL/GenBank/DDBJ databases">
        <title>Genome of Methylobacterium sp. 17Sr1-39.</title>
        <authorList>
            <person name="Seo T."/>
        </authorList>
    </citation>
    <scope>NUCLEOTIDE SEQUENCE [LARGE SCALE GENOMIC DNA]</scope>
    <source>
        <strain evidence="1 2">17Sr1-39</strain>
    </source>
</reference>
<dbReference type="InterPro" id="IPR045422">
    <property type="entry name" value="DUF6511"/>
</dbReference>
<dbReference type="AlphaFoldDB" id="A0A5C4L8E2"/>
<protein>
    <submittedName>
        <fullName evidence="1">Uncharacterized protein</fullName>
    </submittedName>
</protein>
<keyword evidence="2" id="KW-1185">Reference proteome</keyword>
<evidence type="ECO:0000313" key="1">
    <source>
        <dbReference type="EMBL" id="TNC08443.1"/>
    </source>
</evidence>
<dbReference type="RefSeq" id="WP_139039356.1">
    <property type="nucleotide sequence ID" value="NZ_VDDA01000023.1"/>
</dbReference>
<comment type="caution">
    <text evidence="1">The sequence shown here is derived from an EMBL/GenBank/DDBJ whole genome shotgun (WGS) entry which is preliminary data.</text>
</comment>
<proteinExistence type="predicted"/>